<dbReference type="InterPro" id="IPR024788">
    <property type="entry name" value="Malectin-like_Carb-bd_dom"/>
</dbReference>
<evidence type="ECO:0000256" key="2">
    <source>
        <dbReference type="ARBA" id="ARBA00022692"/>
    </source>
</evidence>
<dbReference type="AlphaFoldDB" id="A0A8S9GIZ7"/>
<dbReference type="Pfam" id="PF12819">
    <property type="entry name" value="Malectin_like"/>
    <property type="match status" value="1"/>
</dbReference>
<dbReference type="GO" id="GO:0016020">
    <property type="term" value="C:membrane"/>
    <property type="evidence" value="ECO:0007669"/>
    <property type="project" value="UniProtKB-SubCell"/>
</dbReference>
<feature type="region of interest" description="Disordered" evidence="6">
    <location>
        <begin position="37"/>
        <end position="70"/>
    </location>
</feature>
<keyword evidence="3" id="KW-0732">Signal</keyword>
<dbReference type="EMBL" id="QGKY02001925">
    <property type="protein sequence ID" value="KAF2545330.1"/>
    <property type="molecule type" value="Genomic_DNA"/>
</dbReference>
<name>A0A8S9GIZ7_BRACR</name>
<keyword evidence="5" id="KW-0472">Membrane</keyword>
<gene>
    <name evidence="8" type="ORF">F2Q70_00022740</name>
</gene>
<feature type="domain" description="Malectin-like" evidence="7">
    <location>
        <begin position="11"/>
        <end position="53"/>
    </location>
</feature>
<comment type="caution">
    <text evidence="8">The sequence shown here is derived from an EMBL/GenBank/DDBJ whole genome shotgun (WGS) entry which is preliminary data.</text>
</comment>
<protein>
    <recommendedName>
        <fullName evidence="7">Malectin-like domain-containing protein</fullName>
    </recommendedName>
</protein>
<evidence type="ECO:0000256" key="4">
    <source>
        <dbReference type="ARBA" id="ARBA00022989"/>
    </source>
</evidence>
<sequence length="110" mass="12006">MCNVLLGFISLDCGSPPNEPPYNDVQTGLTFSTDNGFVETGKTGKSKRRSSRSSLNRFGISGTSQMESETAIPWTSRKAQNILSELYSCTVITMVLTNTRVSTSTLVQIF</sequence>
<proteinExistence type="predicted"/>
<evidence type="ECO:0000256" key="1">
    <source>
        <dbReference type="ARBA" id="ARBA00004167"/>
    </source>
</evidence>
<evidence type="ECO:0000313" key="8">
    <source>
        <dbReference type="EMBL" id="KAF2545330.1"/>
    </source>
</evidence>
<evidence type="ECO:0000259" key="7">
    <source>
        <dbReference type="Pfam" id="PF12819"/>
    </source>
</evidence>
<reference evidence="8" key="1">
    <citation type="submission" date="2019-12" db="EMBL/GenBank/DDBJ databases">
        <title>Genome sequencing and annotation of Brassica cretica.</title>
        <authorList>
            <person name="Studholme D.J."/>
            <person name="Sarris P.F."/>
        </authorList>
    </citation>
    <scope>NUCLEOTIDE SEQUENCE</scope>
    <source>
        <strain evidence="8">PFS-102/07</strain>
        <tissue evidence="8">Leaf</tissue>
    </source>
</reference>
<accession>A0A8S9GIZ7</accession>
<comment type="subcellular location">
    <subcellularLocation>
        <location evidence="1">Membrane</location>
        <topology evidence="1">Single-pass membrane protein</topology>
    </subcellularLocation>
</comment>
<evidence type="ECO:0000256" key="5">
    <source>
        <dbReference type="ARBA" id="ARBA00023136"/>
    </source>
</evidence>
<evidence type="ECO:0000256" key="6">
    <source>
        <dbReference type="SAM" id="MobiDB-lite"/>
    </source>
</evidence>
<organism evidence="8">
    <name type="scientific">Brassica cretica</name>
    <name type="common">Mustard</name>
    <dbReference type="NCBI Taxonomy" id="69181"/>
    <lineage>
        <taxon>Eukaryota</taxon>
        <taxon>Viridiplantae</taxon>
        <taxon>Streptophyta</taxon>
        <taxon>Embryophyta</taxon>
        <taxon>Tracheophyta</taxon>
        <taxon>Spermatophyta</taxon>
        <taxon>Magnoliopsida</taxon>
        <taxon>eudicotyledons</taxon>
        <taxon>Gunneridae</taxon>
        <taxon>Pentapetalae</taxon>
        <taxon>rosids</taxon>
        <taxon>malvids</taxon>
        <taxon>Brassicales</taxon>
        <taxon>Brassicaceae</taxon>
        <taxon>Brassiceae</taxon>
        <taxon>Brassica</taxon>
    </lineage>
</organism>
<keyword evidence="4" id="KW-1133">Transmembrane helix</keyword>
<keyword evidence="2" id="KW-0812">Transmembrane</keyword>
<evidence type="ECO:0000256" key="3">
    <source>
        <dbReference type="ARBA" id="ARBA00022729"/>
    </source>
</evidence>